<reference evidence="2 3" key="1">
    <citation type="submission" date="2013-11" db="EMBL/GenBank/DDBJ databases">
        <title>Genome sequencing of Stegodyphus mimosarum.</title>
        <authorList>
            <person name="Bechsgaard J."/>
        </authorList>
    </citation>
    <scope>NUCLEOTIDE SEQUENCE [LARGE SCALE GENOMIC DNA]</scope>
</reference>
<dbReference type="SMART" id="SM00220">
    <property type="entry name" value="S_TKc"/>
    <property type="match status" value="1"/>
</dbReference>
<dbReference type="InterPro" id="IPR000719">
    <property type="entry name" value="Prot_kinase_dom"/>
</dbReference>
<evidence type="ECO:0000259" key="1">
    <source>
        <dbReference type="PROSITE" id="PS50011"/>
    </source>
</evidence>
<dbReference type="STRING" id="407821.A0A087SUR8"/>
<dbReference type="GO" id="GO:0005524">
    <property type="term" value="F:ATP binding"/>
    <property type="evidence" value="ECO:0007669"/>
    <property type="project" value="InterPro"/>
</dbReference>
<feature type="domain" description="Protein kinase" evidence="1">
    <location>
        <begin position="1"/>
        <end position="155"/>
    </location>
</feature>
<protein>
    <submittedName>
        <fullName evidence="2">Serine/threonine-protein kinase DCLK1</fullName>
    </submittedName>
</protein>
<dbReference type="OMA" id="SIAYCHR"/>
<dbReference type="PROSITE" id="PS00108">
    <property type="entry name" value="PROTEIN_KINASE_ST"/>
    <property type="match status" value="1"/>
</dbReference>
<dbReference type="OrthoDB" id="1738954at2759"/>
<dbReference type="EMBL" id="KK112049">
    <property type="protein sequence ID" value="KFM56607.1"/>
    <property type="molecule type" value="Genomic_DNA"/>
</dbReference>
<evidence type="ECO:0000313" key="3">
    <source>
        <dbReference type="Proteomes" id="UP000054359"/>
    </source>
</evidence>
<keyword evidence="2" id="KW-0418">Kinase</keyword>
<dbReference type="PROSITE" id="PS50011">
    <property type="entry name" value="PROTEIN_KINASE_DOM"/>
    <property type="match status" value="1"/>
</dbReference>
<keyword evidence="3" id="KW-1185">Reference proteome</keyword>
<dbReference type="InterPro" id="IPR011009">
    <property type="entry name" value="Kinase-like_dom_sf"/>
</dbReference>
<sequence length="155" mass="17183">MIESEVAILRRVKHVNIVQLVEEFDFENDLYLVMELVKGGDLFDAIASATKYTEKDASLMVHDLSSALCYLHSLNIVHRDIKPENLLVVEHEDGSRSLKLGDFGLAVEAKEPLFTVCGTPTYVAPEILAETGYGLKVDIWAAGVIMYILLCGFPP</sequence>
<dbReference type="Pfam" id="PF00069">
    <property type="entry name" value="Pkinase"/>
    <property type="match status" value="1"/>
</dbReference>
<dbReference type="Proteomes" id="UP000054359">
    <property type="component" value="Unassembled WGS sequence"/>
</dbReference>
<dbReference type="GO" id="GO:0004672">
    <property type="term" value="F:protein kinase activity"/>
    <property type="evidence" value="ECO:0007669"/>
    <property type="project" value="InterPro"/>
</dbReference>
<name>A0A087SUR8_STEMI</name>
<proteinExistence type="predicted"/>
<keyword evidence="2" id="KW-0808">Transferase</keyword>
<dbReference type="Gene3D" id="1.10.510.10">
    <property type="entry name" value="Transferase(Phosphotransferase) domain 1"/>
    <property type="match status" value="1"/>
</dbReference>
<gene>
    <name evidence="2" type="ORF">X975_03509</name>
</gene>
<dbReference type="AlphaFoldDB" id="A0A087SUR8"/>
<evidence type="ECO:0000313" key="2">
    <source>
        <dbReference type="EMBL" id="KFM56607.1"/>
    </source>
</evidence>
<feature type="non-terminal residue" evidence="2">
    <location>
        <position position="155"/>
    </location>
</feature>
<dbReference type="SUPFAM" id="SSF56112">
    <property type="entry name" value="Protein kinase-like (PK-like)"/>
    <property type="match status" value="1"/>
</dbReference>
<dbReference type="InterPro" id="IPR008271">
    <property type="entry name" value="Ser/Thr_kinase_AS"/>
</dbReference>
<accession>A0A087SUR8</accession>
<dbReference type="PANTHER" id="PTHR24347">
    <property type="entry name" value="SERINE/THREONINE-PROTEIN KINASE"/>
    <property type="match status" value="1"/>
</dbReference>
<organism evidence="2 3">
    <name type="scientific">Stegodyphus mimosarum</name>
    <name type="common">African social velvet spider</name>
    <dbReference type="NCBI Taxonomy" id="407821"/>
    <lineage>
        <taxon>Eukaryota</taxon>
        <taxon>Metazoa</taxon>
        <taxon>Ecdysozoa</taxon>
        <taxon>Arthropoda</taxon>
        <taxon>Chelicerata</taxon>
        <taxon>Arachnida</taxon>
        <taxon>Araneae</taxon>
        <taxon>Araneomorphae</taxon>
        <taxon>Entelegynae</taxon>
        <taxon>Eresoidea</taxon>
        <taxon>Eresidae</taxon>
        <taxon>Stegodyphus</taxon>
    </lineage>
</organism>